<feature type="transmembrane region" description="Helical" evidence="1">
    <location>
        <begin position="46"/>
        <end position="67"/>
    </location>
</feature>
<organism evidence="2 3">
    <name type="scientific">Chryseobacterium arthrosphaerae</name>
    <dbReference type="NCBI Taxonomy" id="651561"/>
    <lineage>
        <taxon>Bacteria</taxon>
        <taxon>Pseudomonadati</taxon>
        <taxon>Bacteroidota</taxon>
        <taxon>Flavobacteriia</taxon>
        <taxon>Flavobacteriales</taxon>
        <taxon>Weeksellaceae</taxon>
        <taxon>Chryseobacterium group</taxon>
        <taxon>Chryseobacterium</taxon>
    </lineage>
</organism>
<dbReference type="Proteomes" id="UP001350005">
    <property type="component" value="Unassembled WGS sequence"/>
</dbReference>
<keyword evidence="1" id="KW-0812">Transmembrane</keyword>
<dbReference type="EMBL" id="JAZGJU010000136">
    <property type="protein sequence ID" value="MEE6130482.1"/>
    <property type="molecule type" value="Genomic_DNA"/>
</dbReference>
<dbReference type="RefSeq" id="WP_330937656.1">
    <property type="nucleotide sequence ID" value="NZ_JAZGJU010000136.1"/>
</dbReference>
<proteinExistence type="predicted"/>
<keyword evidence="3" id="KW-1185">Reference proteome</keyword>
<evidence type="ECO:0000256" key="1">
    <source>
        <dbReference type="SAM" id="Phobius"/>
    </source>
</evidence>
<evidence type="ECO:0000313" key="3">
    <source>
        <dbReference type="Proteomes" id="UP001350005"/>
    </source>
</evidence>
<evidence type="ECO:0000313" key="2">
    <source>
        <dbReference type="EMBL" id="MEE6130482.1"/>
    </source>
</evidence>
<feature type="non-terminal residue" evidence="2">
    <location>
        <position position="73"/>
    </location>
</feature>
<name>A0ABU7R6R6_9FLAO</name>
<protein>
    <recommendedName>
        <fullName evidence="4">CPBP family intramembrane metalloprotease</fullName>
    </recommendedName>
</protein>
<gene>
    <name evidence="2" type="ORF">V2E39_24040</name>
</gene>
<reference evidence="2 3" key="1">
    <citation type="submission" date="2024-01" db="EMBL/GenBank/DDBJ databases">
        <title>Whole genome of Chryseobacterium arthrosphaerae NNCa 2741.</title>
        <authorList>
            <person name="Boriskina E.V."/>
            <person name="Gordinskaya N.A."/>
            <person name="Kropotov V.S."/>
            <person name="Alekseeva A.E."/>
            <person name="Makhova M.A."/>
            <person name="Kryazhev D.V."/>
            <person name="Shkurkina I.S."/>
        </authorList>
    </citation>
    <scope>NUCLEOTIDE SEQUENCE [LARGE SCALE GENOMIC DNA]</scope>
    <source>
        <strain evidence="2 3">NNCa 2741</strain>
    </source>
</reference>
<feature type="transmembrane region" description="Helical" evidence="1">
    <location>
        <begin position="12"/>
        <end position="34"/>
    </location>
</feature>
<sequence length="73" mass="8503">METKVIKVSNKKFLLLLIGYLIFTIFSILFIMIPNRFTTLLINNTILLQFIGTLGVFFFGFALLTMIRKRLLD</sequence>
<evidence type="ECO:0008006" key="4">
    <source>
        <dbReference type="Google" id="ProtNLM"/>
    </source>
</evidence>
<keyword evidence="1" id="KW-0472">Membrane</keyword>
<keyword evidence="1" id="KW-1133">Transmembrane helix</keyword>
<comment type="caution">
    <text evidence="2">The sequence shown here is derived from an EMBL/GenBank/DDBJ whole genome shotgun (WGS) entry which is preliminary data.</text>
</comment>
<accession>A0ABU7R6R6</accession>